<organism evidence="7 8">
    <name type="scientific">Raoultella planticola</name>
    <name type="common">Klebsiella planticola</name>
    <dbReference type="NCBI Taxonomy" id="575"/>
    <lineage>
        <taxon>Bacteria</taxon>
        <taxon>Pseudomonadati</taxon>
        <taxon>Pseudomonadota</taxon>
        <taxon>Gammaproteobacteria</taxon>
        <taxon>Enterobacterales</taxon>
        <taxon>Enterobacteriaceae</taxon>
        <taxon>Klebsiella/Raoultella group</taxon>
        <taxon>Raoultella</taxon>
    </lineage>
</organism>
<dbReference type="EMBL" id="DACSEA010000027">
    <property type="protein sequence ID" value="HAT1608220.1"/>
    <property type="molecule type" value="Genomic_DNA"/>
</dbReference>
<dbReference type="PROSITE" id="PS51857">
    <property type="entry name" value="CSD_2"/>
    <property type="match status" value="1"/>
</dbReference>
<dbReference type="PIRSF" id="PIRSF002599">
    <property type="entry name" value="Cold_shock_A"/>
    <property type="match status" value="1"/>
</dbReference>
<dbReference type="PROSITE" id="PS00352">
    <property type="entry name" value="CSD_1"/>
    <property type="match status" value="1"/>
</dbReference>
<dbReference type="GO" id="GO:0003676">
    <property type="term" value="F:nucleic acid binding"/>
    <property type="evidence" value="ECO:0007669"/>
    <property type="project" value="InterPro"/>
</dbReference>
<dbReference type="Pfam" id="PF00313">
    <property type="entry name" value="CSD"/>
    <property type="match status" value="1"/>
</dbReference>
<dbReference type="SUPFAM" id="SSF50249">
    <property type="entry name" value="Nucleic acid-binding proteins"/>
    <property type="match status" value="1"/>
</dbReference>
<dbReference type="SMART" id="SM00357">
    <property type="entry name" value="CSP"/>
    <property type="match status" value="1"/>
</dbReference>
<dbReference type="Gene3D" id="2.40.50.140">
    <property type="entry name" value="Nucleic acid-binding proteins"/>
    <property type="match status" value="1"/>
</dbReference>
<proteinExistence type="predicted"/>
<evidence type="ECO:0000256" key="2">
    <source>
        <dbReference type="ARBA" id="ARBA00022490"/>
    </source>
</evidence>
<dbReference type="PANTHER" id="PTHR11544">
    <property type="entry name" value="COLD SHOCK DOMAIN CONTAINING PROTEINS"/>
    <property type="match status" value="1"/>
</dbReference>
<dbReference type="NCBIfam" id="NF007679">
    <property type="entry name" value="PRK10354.1"/>
    <property type="match status" value="1"/>
</dbReference>
<evidence type="ECO:0000313" key="7">
    <source>
        <dbReference type="EMBL" id="RWT15773.1"/>
    </source>
</evidence>
<dbReference type="AlphaFoldDB" id="A0A0D8QWK1"/>
<evidence type="ECO:0000313" key="5">
    <source>
        <dbReference type="EMBL" id="HAT1608220.1"/>
    </source>
</evidence>
<dbReference type="InterPro" id="IPR019844">
    <property type="entry name" value="CSD_CS"/>
</dbReference>
<sequence>MSNKMTGLVKWFNADKGFGFITPNDGSKDVFVHFSAIQSDNFKTLDEGQQVSFTIENGAKGPAAGNVTPL</sequence>
<gene>
    <name evidence="5" type="primary">cspA</name>
    <name evidence="7" type="ORF">DN603_27575</name>
    <name evidence="5" type="ORF">I8Y23_004596</name>
    <name evidence="6" type="ORF">U5E74_28210</name>
</gene>
<evidence type="ECO:0000259" key="4">
    <source>
        <dbReference type="PROSITE" id="PS51857"/>
    </source>
</evidence>
<reference evidence="7 8" key="2">
    <citation type="submission" date="2018-06" db="EMBL/GenBank/DDBJ databases">
        <title>Carbapenemase-producing Enterobacteriaceae present in wastewater treatment plant effluent and nearby surface waters in the US.</title>
        <authorList>
            <person name="Mathys D.A."/>
            <person name="Mollenkopf D.F."/>
            <person name="Feicht S.M."/>
            <person name="Adams R.J."/>
            <person name="Albers A.L."/>
            <person name="Stuever D.M."/>
            <person name="Daniels J.B."/>
            <person name="Wittum T.E."/>
        </authorList>
    </citation>
    <scope>NUCLEOTIDE SEQUENCE [LARGE SCALE GENOMIC DNA]</scope>
    <source>
        <strain evidence="7 8">GEO_47_Down_B</strain>
    </source>
</reference>
<dbReference type="PRINTS" id="PR00050">
    <property type="entry name" value="COLDSHOCK"/>
</dbReference>
<keyword evidence="2" id="KW-0963">Cytoplasm</keyword>
<reference evidence="5" key="3">
    <citation type="submission" date="2020-11" db="EMBL/GenBank/DDBJ databases">
        <authorList>
            <consortium name="NCBI Pathogen Detection Project"/>
        </authorList>
    </citation>
    <scope>NUCLEOTIDE SEQUENCE</scope>
    <source>
        <strain evidence="5">MISC063</strain>
    </source>
</reference>
<comment type="subcellular location">
    <subcellularLocation>
        <location evidence="1 3">Cytoplasm</location>
    </subcellularLocation>
</comment>
<dbReference type="RefSeq" id="WP_007720208.1">
    <property type="nucleotide sequence ID" value="NZ_ABZSJN020000286.1"/>
</dbReference>
<dbReference type="GO" id="GO:0005829">
    <property type="term" value="C:cytosol"/>
    <property type="evidence" value="ECO:0007669"/>
    <property type="project" value="UniProtKB-ARBA"/>
</dbReference>
<dbReference type="CDD" id="cd04458">
    <property type="entry name" value="CSP_CDS"/>
    <property type="match status" value="1"/>
</dbReference>
<evidence type="ECO:0000313" key="9">
    <source>
        <dbReference type="Proteomes" id="UP001293169"/>
    </source>
</evidence>
<dbReference type="GeneID" id="45667201"/>
<dbReference type="InterPro" id="IPR011129">
    <property type="entry name" value="CSD"/>
</dbReference>
<dbReference type="InterPro" id="IPR012340">
    <property type="entry name" value="NA-bd_OB-fold"/>
</dbReference>
<comment type="caution">
    <text evidence="7">The sequence shown here is derived from an EMBL/GenBank/DDBJ whole genome shotgun (WGS) entry which is preliminary data.</text>
</comment>
<dbReference type="Proteomes" id="UP000288843">
    <property type="component" value="Unassembled WGS sequence"/>
</dbReference>
<accession>A0A0D8QWK1</accession>
<dbReference type="FunFam" id="2.40.50.140:FF:000006">
    <property type="entry name" value="Cold shock protein CspC"/>
    <property type="match status" value="1"/>
</dbReference>
<reference evidence="5" key="1">
    <citation type="journal article" date="2018" name="Genome Biol.">
        <title>SKESA: strategic k-mer extension for scrupulous assemblies.</title>
        <authorList>
            <person name="Souvorov A."/>
            <person name="Agarwala R."/>
            <person name="Lipman D.J."/>
        </authorList>
    </citation>
    <scope>NUCLEOTIDE SEQUENCE</scope>
    <source>
        <strain evidence="5">MISC063</strain>
    </source>
</reference>
<evidence type="ECO:0000256" key="1">
    <source>
        <dbReference type="ARBA" id="ARBA00004496"/>
    </source>
</evidence>
<evidence type="ECO:0000313" key="8">
    <source>
        <dbReference type="Proteomes" id="UP000288843"/>
    </source>
</evidence>
<protein>
    <submittedName>
        <fullName evidence="7">RNA chaperone/antiterminator CspA</fullName>
    </submittedName>
</protein>
<dbReference type="EMBL" id="QKOX01000046">
    <property type="protein sequence ID" value="RWT15773.1"/>
    <property type="molecule type" value="Genomic_DNA"/>
</dbReference>
<keyword evidence="9" id="KW-1185">Reference proteome</keyword>
<dbReference type="EMBL" id="JAXUDK010000034">
    <property type="protein sequence ID" value="MDZ7469470.1"/>
    <property type="molecule type" value="Genomic_DNA"/>
</dbReference>
<reference evidence="6 9" key="4">
    <citation type="submission" date="2023-12" db="EMBL/GenBank/DDBJ databases">
        <title>N/s.</title>
        <authorList>
            <person name="Dale J."/>
        </authorList>
    </citation>
    <scope>NUCLEOTIDE SEQUENCE [LARGE SCALE GENOMIC DNA]</scope>
    <source>
        <strain evidence="6 9">2023EL-01226</strain>
    </source>
</reference>
<name>A0A0D8QWK1_RAOPL</name>
<feature type="domain" description="CSD" evidence="4">
    <location>
        <begin position="4"/>
        <end position="69"/>
    </location>
</feature>
<dbReference type="Proteomes" id="UP001293169">
    <property type="component" value="Unassembled WGS sequence"/>
</dbReference>
<dbReference type="InterPro" id="IPR012156">
    <property type="entry name" value="Cold_shock_CspA"/>
</dbReference>
<dbReference type="Proteomes" id="UP000864422">
    <property type="component" value="Unassembled WGS sequence"/>
</dbReference>
<dbReference type="InterPro" id="IPR050181">
    <property type="entry name" value="Cold_shock_domain"/>
</dbReference>
<evidence type="ECO:0000256" key="3">
    <source>
        <dbReference type="RuleBase" id="RU000408"/>
    </source>
</evidence>
<dbReference type="InterPro" id="IPR002059">
    <property type="entry name" value="CSP_DNA-bd"/>
</dbReference>
<evidence type="ECO:0000313" key="6">
    <source>
        <dbReference type="EMBL" id="MDZ7469470.1"/>
    </source>
</evidence>